<feature type="signal peptide" evidence="2">
    <location>
        <begin position="1"/>
        <end position="21"/>
    </location>
</feature>
<feature type="chain" id="PRO_5038874229" description="Lipoprotein" evidence="2">
    <location>
        <begin position="22"/>
        <end position="174"/>
    </location>
</feature>
<dbReference type="Proteomes" id="UP000288197">
    <property type="component" value="Unassembled WGS sequence"/>
</dbReference>
<keyword evidence="1" id="KW-0175">Coiled coil</keyword>
<comment type="caution">
    <text evidence="3">The sequence shown here is derived from an EMBL/GenBank/DDBJ whole genome shotgun (WGS) entry which is preliminary data.</text>
</comment>
<organism evidence="3 4">
    <name type="scientific">Vagococcus fluvialis</name>
    <dbReference type="NCBI Taxonomy" id="2738"/>
    <lineage>
        <taxon>Bacteria</taxon>
        <taxon>Bacillati</taxon>
        <taxon>Bacillota</taxon>
        <taxon>Bacilli</taxon>
        <taxon>Lactobacillales</taxon>
        <taxon>Enterococcaceae</taxon>
        <taxon>Vagococcus</taxon>
    </lineage>
</organism>
<keyword evidence="2" id="KW-0732">Signal</keyword>
<evidence type="ECO:0000313" key="4">
    <source>
        <dbReference type="Proteomes" id="UP000288197"/>
    </source>
</evidence>
<proteinExistence type="predicted"/>
<dbReference type="AlphaFoldDB" id="A0A369ATD2"/>
<dbReference type="GeneID" id="63147041"/>
<evidence type="ECO:0000313" key="3">
    <source>
        <dbReference type="EMBL" id="RSU00747.1"/>
    </source>
</evidence>
<name>A0A369ATD2_9ENTE</name>
<feature type="coiled-coil region" evidence="1">
    <location>
        <begin position="40"/>
        <end position="75"/>
    </location>
</feature>
<gene>
    <name evidence="3" type="ORF">CBF32_10235</name>
</gene>
<protein>
    <recommendedName>
        <fullName evidence="5">Lipoprotein</fullName>
    </recommendedName>
</protein>
<sequence>MKKILLYSLSTILLFSLSACKTTNLKSETANSSFTDVEDTSDVEKILAEANKRLAKEKEKRLEEKKNRVQSGEEQVEITGEIIDLFNKPDSGLEFYQVTVKVANVKNDSNELYKGSTGKEYIYFVEPSENKDIDFKTLKSGTKIKINVFQDAYVTEGDPKQTSEEDVTSIQIVE</sequence>
<keyword evidence="4" id="KW-1185">Reference proteome</keyword>
<evidence type="ECO:0000256" key="1">
    <source>
        <dbReference type="SAM" id="Coils"/>
    </source>
</evidence>
<reference evidence="3 4" key="1">
    <citation type="submission" date="2017-05" db="EMBL/GenBank/DDBJ databases">
        <title>Vagococcus spp. assemblies.</title>
        <authorList>
            <person name="Gulvik C.A."/>
        </authorList>
    </citation>
    <scope>NUCLEOTIDE SEQUENCE [LARGE SCALE GENOMIC DNA]</scope>
    <source>
        <strain evidence="3 4">NCFB 2497</strain>
    </source>
</reference>
<dbReference type="EMBL" id="NGJX01000011">
    <property type="protein sequence ID" value="RSU00747.1"/>
    <property type="molecule type" value="Genomic_DNA"/>
</dbReference>
<dbReference type="RefSeq" id="WP_114290147.1">
    <property type="nucleotide sequence ID" value="NZ_NGJX01000011.1"/>
</dbReference>
<dbReference type="PROSITE" id="PS51257">
    <property type="entry name" value="PROKAR_LIPOPROTEIN"/>
    <property type="match status" value="1"/>
</dbReference>
<evidence type="ECO:0000256" key="2">
    <source>
        <dbReference type="SAM" id="SignalP"/>
    </source>
</evidence>
<accession>A0A369ATD2</accession>
<evidence type="ECO:0008006" key="5">
    <source>
        <dbReference type="Google" id="ProtNLM"/>
    </source>
</evidence>